<evidence type="ECO:0000313" key="6">
    <source>
        <dbReference type="Proteomes" id="UP001634394"/>
    </source>
</evidence>
<reference evidence="5 6" key="1">
    <citation type="submission" date="2024-11" db="EMBL/GenBank/DDBJ databases">
        <title>Chromosome-level genome assembly of the freshwater bivalve Anodonta woodiana.</title>
        <authorList>
            <person name="Chen X."/>
        </authorList>
    </citation>
    <scope>NUCLEOTIDE SEQUENCE [LARGE SCALE GENOMIC DNA]</scope>
    <source>
        <strain evidence="5">MN2024</strain>
        <tissue evidence="5">Gills</tissue>
    </source>
</reference>
<evidence type="ECO:0000259" key="4">
    <source>
        <dbReference type="PROSITE" id="PS50041"/>
    </source>
</evidence>
<sequence>MFSYEFILLMLFHLMLCSITYASITIENDCTDNRMKHLCEGSAYHNVYQFFGDSSCQPNIKKCIEDAINTLFAKQNKSVEGWDESIKTLTAKLETLERKIDKIGRIGDARCHNGYEYYQQDKFWYKFHNDCMSWSEARDVCRKEGGDLISLNENNFDFFRNVSQAKAGGCNHVWVGTTDISLEGQWYWLNGKRVSSVSWQPGQPDNARSNEHCGDLVRHFQFKLNDHVCSYKVHFICQIV</sequence>
<dbReference type="EMBL" id="JBJQND010000004">
    <property type="protein sequence ID" value="KAL3879769.1"/>
    <property type="molecule type" value="Genomic_DNA"/>
</dbReference>
<keyword evidence="6" id="KW-1185">Reference proteome</keyword>
<dbReference type="InterPro" id="IPR050801">
    <property type="entry name" value="Ca-Dep_Lectins_ImmuneDev"/>
</dbReference>
<dbReference type="InterPro" id="IPR018378">
    <property type="entry name" value="C-type_lectin_CS"/>
</dbReference>
<dbReference type="PANTHER" id="PTHR22801:SF63">
    <property type="entry name" value="C-TYPE LECTIN DOMAIN-CONTAINING PROTEIN"/>
    <property type="match status" value="1"/>
</dbReference>
<dbReference type="CDD" id="cd00037">
    <property type="entry name" value="CLECT"/>
    <property type="match status" value="1"/>
</dbReference>
<feature type="signal peptide" evidence="3">
    <location>
        <begin position="1"/>
        <end position="22"/>
    </location>
</feature>
<feature type="coiled-coil region" evidence="2">
    <location>
        <begin position="79"/>
        <end position="106"/>
    </location>
</feature>
<evidence type="ECO:0000256" key="1">
    <source>
        <dbReference type="ARBA" id="ARBA00023157"/>
    </source>
</evidence>
<feature type="chain" id="PRO_5044740972" description="C-type lectin domain-containing protein" evidence="3">
    <location>
        <begin position="23"/>
        <end position="240"/>
    </location>
</feature>
<protein>
    <recommendedName>
        <fullName evidence="4">C-type lectin domain-containing protein</fullName>
    </recommendedName>
</protein>
<keyword evidence="3" id="KW-0732">Signal</keyword>
<dbReference type="PROSITE" id="PS00615">
    <property type="entry name" value="C_TYPE_LECTIN_1"/>
    <property type="match status" value="1"/>
</dbReference>
<feature type="domain" description="C-type lectin" evidence="4">
    <location>
        <begin position="125"/>
        <end position="238"/>
    </location>
</feature>
<keyword evidence="1" id="KW-1015">Disulfide bond</keyword>
<accession>A0ABD3X0K3</accession>
<evidence type="ECO:0000313" key="5">
    <source>
        <dbReference type="EMBL" id="KAL3879769.1"/>
    </source>
</evidence>
<dbReference type="PROSITE" id="PS50041">
    <property type="entry name" value="C_TYPE_LECTIN_2"/>
    <property type="match status" value="1"/>
</dbReference>
<keyword evidence="2" id="KW-0175">Coiled coil</keyword>
<dbReference type="SMART" id="SM00034">
    <property type="entry name" value="CLECT"/>
    <property type="match status" value="1"/>
</dbReference>
<dbReference type="Pfam" id="PF00059">
    <property type="entry name" value="Lectin_C"/>
    <property type="match status" value="1"/>
</dbReference>
<dbReference type="SUPFAM" id="SSF56436">
    <property type="entry name" value="C-type lectin-like"/>
    <property type="match status" value="1"/>
</dbReference>
<dbReference type="AlphaFoldDB" id="A0ABD3X0K3"/>
<dbReference type="InterPro" id="IPR001304">
    <property type="entry name" value="C-type_lectin-like"/>
</dbReference>
<dbReference type="Proteomes" id="UP001634394">
    <property type="component" value="Unassembled WGS sequence"/>
</dbReference>
<evidence type="ECO:0000256" key="3">
    <source>
        <dbReference type="SAM" id="SignalP"/>
    </source>
</evidence>
<dbReference type="InterPro" id="IPR016186">
    <property type="entry name" value="C-type_lectin-like/link_sf"/>
</dbReference>
<organism evidence="5 6">
    <name type="scientific">Sinanodonta woodiana</name>
    <name type="common">Chinese pond mussel</name>
    <name type="synonym">Anodonta woodiana</name>
    <dbReference type="NCBI Taxonomy" id="1069815"/>
    <lineage>
        <taxon>Eukaryota</taxon>
        <taxon>Metazoa</taxon>
        <taxon>Spiralia</taxon>
        <taxon>Lophotrochozoa</taxon>
        <taxon>Mollusca</taxon>
        <taxon>Bivalvia</taxon>
        <taxon>Autobranchia</taxon>
        <taxon>Heteroconchia</taxon>
        <taxon>Palaeoheterodonta</taxon>
        <taxon>Unionida</taxon>
        <taxon>Unionoidea</taxon>
        <taxon>Unionidae</taxon>
        <taxon>Unioninae</taxon>
        <taxon>Sinanodonta</taxon>
    </lineage>
</organism>
<dbReference type="InterPro" id="IPR016187">
    <property type="entry name" value="CTDL_fold"/>
</dbReference>
<proteinExistence type="predicted"/>
<name>A0ABD3X0K3_SINWO</name>
<gene>
    <name evidence="5" type="ORF">ACJMK2_032055</name>
</gene>
<evidence type="ECO:0000256" key="2">
    <source>
        <dbReference type="SAM" id="Coils"/>
    </source>
</evidence>
<comment type="caution">
    <text evidence="5">The sequence shown here is derived from an EMBL/GenBank/DDBJ whole genome shotgun (WGS) entry which is preliminary data.</text>
</comment>
<dbReference type="PANTHER" id="PTHR22801">
    <property type="entry name" value="LITHOSTATHINE"/>
    <property type="match status" value="1"/>
</dbReference>
<dbReference type="Gene3D" id="3.10.100.10">
    <property type="entry name" value="Mannose-Binding Protein A, subunit A"/>
    <property type="match status" value="1"/>
</dbReference>